<dbReference type="GO" id="GO:0031179">
    <property type="term" value="P:peptide modification"/>
    <property type="evidence" value="ECO:0007669"/>
    <property type="project" value="InterPro"/>
</dbReference>
<gene>
    <name evidence="1" type="primary">acx</name>
    <name evidence="1" type="ORF">CGLY_02960</name>
</gene>
<dbReference type="SUPFAM" id="SSF158745">
    <property type="entry name" value="LanC-like"/>
    <property type="match status" value="1"/>
</dbReference>
<sequence>MSSRRIPGLADRLYADLTAPARIRTVSRQPFKRDSGVLGDAFTAFSMFHSTAEERWLRLAEDHIDRLESAVYDQRVDRVGLSNGLTGLLLLLDTGDDRMTQRRRLVEVLERRVEALADNIIMKVRGDSGMDRRDYSYATGLAGVAHRFLVAGRNERLAQRIADLFADLSGRPFPYGFWTPPCLLGDRVLEREPELSFGARDLGFGMGLAGVVSTLREAATVFGGGRYLHAAGRLVDEIRIDIDQHHGRGVSSYQVAPLAGEQPAASAPSTPTWSTGLPGVESAVADSPWLMQKLYPGLHCGEEYLDPMVGDFLRPGVCNGLAGRLYLADLVGLPDDPRWDVSLEKMLRGYVDSVVSHDPGFWEGYGGASVVWLSRHCPKGYAPTLAVLGAHNSRQWNSEGVGGLPGQVRRIR</sequence>
<proteinExistence type="predicted"/>
<dbReference type="EMBL" id="CP006842">
    <property type="protein sequence ID" value="AHW63040.1"/>
    <property type="molecule type" value="Genomic_DNA"/>
</dbReference>
<accession>X5E6G8</accession>
<dbReference type="Gene3D" id="1.50.10.20">
    <property type="match status" value="1"/>
</dbReference>
<keyword evidence="2" id="KW-1185">Reference proteome</keyword>
<name>X5E6G8_9CORY</name>
<dbReference type="AlphaFoldDB" id="X5E6G8"/>
<dbReference type="HOGENOM" id="CLU_666848_0_0_11"/>
<protein>
    <submittedName>
        <fullName evidence="1">Acyl-CoA oxidase</fullName>
    </submittedName>
</protein>
<dbReference type="KEGG" id="cgy:CGLY_02960"/>
<dbReference type="STRING" id="1404245.CGLY_02960"/>
<reference evidence="1 2" key="1">
    <citation type="journal article" date="2015" name="Int. J. Syst. Evol. Microbiol.">
        <title>Revisiting Corynebacterium glyciniphilum (ex Kubota et al., 1972) sp. nov., nom. rev., isolated from putrefied banana.</title>
        <authorList>
            <person name="Al-Dilaimi A."/>
            <person name="Bednarz H."/>
            <person name="Lomker A."/>
            <person name="Niehaus K."/>
            <person name="Kalinowski J."/>
            <person name="Ruckert C."/>
        </authorList>
    </citation>
    <scope>NUCLEOTIDE SEQUENCE [LARGE SCALE GENOMIC DNA]</scope>
    <source>
        <strain evidence="1">AJ 3170</strain>
    </source>
</reference>
<evidence type="ECO:0000313" key="2">
    <source>
        <dbReference type="Proteomes" id="UP000023703"/>
    </source>
</evidence>
<dbReference type="eggNOG" id="COG4403">
    <property type="taxonomic scope" value="Bacteria"/>
</dbReference>
<dbReference type="SMART" id="SM01260">
    <property type="entry name" value="LANC_like"/>
    <property type="match status" value="1"/>
</dbReference>
<dbReference type="PRINTS" id="PR01950">
    <property type="entry name" value="LANCSUPER"/>
</dbReference>
<dbReference type="InterPro" id="IPR007822">
    <property type="entry name" value="LANC-like"/>
</dbReference>
<organism evidence="1 2">
    <name type="scientific">Corynebacterium glyciniphilum AJ 3170</name>
    <dbReference type="NCBI Taxonomy" id="1404245"/>
    <lineage>
        <taxon>Bacteria</taxon>
        <taxon>Bacillati</taxon>
        <taxon>Actinomycetota</taxon>
        <taxon>Actinomycetes</taxon>
        <taxon>Mycobacteriales</taxon>
        <taxon>Corynebacteriaceae</taxon>
        <taxon>Corynebacterium</taxon>
    </lineage>
</organism>
<dbReference type="Pfam" id="PF05147">
    <property type="entry name" value="LANC_like"/>
    <property type="match status" value="1"/>
</dbReference>
<dbReference type="Proteomes" id="UP000023703">
    <property type="component" value="Chromosome"/>
</dbReference>
<evidence type="ECO:0000313" key="1">
    <source>
        <dbReference type="EMBL" id="AHW63040.1"/>
    </source>
</evidence>